<dbReference type="PANTHER" id="PTHR31876">
    <property type="entry name" value="COV-LIKE PROTEIN 1"/>
    <property type="match status" value="1"/>
</dbReference>
<dbReference type="STRING" id="153721.MYP_1197"/>
<gene>
    <name evidence="2" type="ORF">MYP_1197</name>
</gene>
<evidence type="ECO:0000313" key="2">
    <source>
        <dbReference type="EMBL" id="GAL83969.1"/>
    </source>
</evidence>
<keyword evidence="3" id="KW-1185">Reference proteome</keyword>
<sequence>MKKFLRYFLQGLLFVIPLFFTVYVLVVFIRWVDNFVPSLFETELFPGLGIVIVVTVVTIIGYLGSTLIAKPAFTVFENFLYKLPLINLIYSSTKDVVGAFVGDKKKFSQPVMVKVNKDFDFYRLGFITQTDLNVINLPDKVAVYFPHSYNISGNLYIVPKERITIIQAPSSEVMKFVVSGGVSGFHH</sequence>
<keyword evidence="1" id="KW-1133">Transmembrane helix</keyword>
<feature type="transmembrane region" description="Helical" evidence="1">
    <location>
        <begin position="12"/>
        <end position="32"/>
    </location>
</feature>
<dbReference type="PANTHER" id="PTHR31876:SF26">
    <property type="entry name" value="PROTEIN LIKE COV 2"/>
    <property type="match status" value="1"/>
</dbReference>
<comment type="caution">
    <text evidence="2">The sequence shown here is derived from an EMBL/GenBank/DDBJ whole genome shotgun (WGS) entry which is preliminary data.</text>
</comment>
<dbReference type="InterPro" id="IPR007462">
    <property type="entry name" value="COV1-like"/>
</dbReference>
<dbReference type="AlphaFoldDB" id="A0A098LC14"/>
<protein>
    <recommendedName>
        <fullName evidence="4">DUF502 domain-containing protein</fullName>
    </recommendedName>
</protein>
<dbReference type="Proteomes" id="UP000030185">
    <property type="component" value="Unassembled WGS sequence"/>
</dbReference>
<evidence type="ECO:0008006" key="4">
    <source>
        <dbReference type="Google" id="ProtNLM"/>
    </source>
</evidence>
<dbReference type="EMBL" id="BBLT01000002">
    <property type="protein sequence ID" value="GAL83969.1"/>
    <property type="molecule type" value="Genomic_DNA"/>
</dbReference>
<dbReference type="eggNOG" id="COG2928">
    <property type="taxonomic scope" value="Bacteria"/>
</dbReference>
<dbReference type="RefSeq" id="WP_045459770.1">
    <property type="nucleotide sequence ID" value="NZ_BBLT01000002.1"/>
</dbReference>
<name>A0A098LC14_9BACT</name>
<dbReference type="OrthoDB" id="9789516at2"/>
<keyword evidence="1" id="KW-0472">Membrane</keyword>
<dbReference type="Pfam" id="PF04367">
    <property type="entry name" value="DUF502"/>
    <property type="match status" value="1"/>
</dbReference>
<reference evidence="2 3" key="1">
    <citation type="submission" date="2014-09" db="EMBL/GenBank/DDBJ databases">
        <title>Sporocytophaga myxococcoides PG-01 genome sequencing.</title>
        <authorList>
            <person name="Liu L."/>
            <person name="Gao P.J."/>
            <person name="Chen G.J."/>
            <person name="Wang L.S."/>
        </authorList>
    </citation>
    <scope>NUCLEOTIDE SEQUENCE [LARGE SCALE GENOMIC DNA]</scope>
    <source>
        <strain evidence="2 3">PG-01</strain>
    </source>
</reference>
<feature type="transmembrane region" description="Helical" evidence="1">
    <location>
        <begin position="44"/>
        <end position="63"/>
    </location>
</feature>
<evidence type="ECO:0000256" key="1">
    <source>
        <dbReference type="SAM" id="Phobius"/>
    </source>
</evidence>
<organism evidence="2 3">
    <name type="scientific">Sporocytophaga myxococcoides</name>
    <dbReference type="NCBI Taxonomy" id="153721"/>
    <lineage>
        <taxon>Bacteria</taxon>
        <taxon>Pseudomonadati</taxon>
        <taxon>Bacteroidota</taxon>
        <taxon>Cytophagia</taxon>
        <taxon>Cytophagales</taxon>
        <taxon>Cytophagaceae</taxon>
        <taxon>Sporocytophaga</taxon>
    </lineage>
</organism>
<evidence type="ECO:0000313" key="3">
    <source>
        <dbReference type="Proteomes" id="UP000030185"/>
    </source>
</evidence>
<keyword evidence="1" id="KW-0812">Transmembrane</keyword>
<proteinExistence type="predicted"/>
<accession>A0A098LC14</accession>